<name>A0A9K3DNM9_HELAN</name>
<dbReference type="AlphaFoldDB" id="A0A9K3DNM9"/>
<protein>
    <submittedName>
        <fullName evidence="1">Uncharacterized protein</fullName>
    </submittedName>
</protein>
<evidence type="ECO:0000313" key="1">
    <source>
        <dbReference type="EMBL" id="KAF5757427.1"/>
    </source>
</evidence>
<organism evidence="1 2">
    <name type="scientific">Helianthus annuus</name>
    <name type="common">Common sunflower</name>
    <dbReference type="NCBI Taxonomy" id="4232"/>
    <lineage>
        <taxon>Eukaryota</taxon>
        <taxon>Viridiplantae</taxon>
        <taxon>Streptophyta</taxon>
        <taxon>Embryophyta</taxon>
        <taxon>Tracheophyta</taxon>
        <taxon>Spermatophyta</taxon>
        <taxon>Magnoliopsida</taxon>
        <taxon>eudicotyledons</taxon>
        <taxon>Gunneridae</taxon>
        <taxon>Pentapetalae</taxon>
        <taxon>asterids</taxon>
        <taxon>campanulids</taxon>
        <taxon>Asterales</taxon>
        <taxon>Asteraceae</taxon>
        <taxon>Asteroideae</taxon>
        <taxon>Heliantheae alliance</taxon>
        <taxon>Heliantheae</taxon>
        <taxon>Helianthus</taxon>
    </lineage>
</organism>
<evidence type="ECO:0000313" key="2">
    <source>
        <dbReference type="Proteomes" id="UP000215914"/>
    </source>
</evidence>
<dbReference type="Gramene" id="mRNA:HanXRQr2_Chr17g0826551">
    <property type="protein sequence ID" value="mRNA:HanXRQr2_Chr17g0826551"/>
    <property type="gene ID" value="HanXRQr2_Chr17g0826551"/>
</dbReference>
<sequence>MTIYTNNKYPLNISAKKLTLLTRHDQKSTQSFYNGSTEHCLTTYW</sequence>
<comment type="caution">
    <text evidence="1">The sequence shown here is derived from an EMBL/GenBank/DDBJ whole genome shotgun (WGS) entry which is preliminary data.</text>
</comment>
<accession>A0A9K3DNM9</accession>
<reference evidence="1" key="1">
    <citation type="journal article" date="2017" name="Nature">
        <title>The sunflower genome provides insights into oil metabolism, flowering and Asterid evolution.</title>
        <authorList>
            <person name="Badouin H."/>
            <person name="Gouzy J."/>
            <person name="Grassa C.J."/>
            <person name="Murat F."/>
            <person name="Staton S.E."/>
            <person name="Cottret L."/>
            <person name="Lelandais-Briere C."/>
            <person name="Owens G.L."/>
            <person name="Carrere S."/>
            <person name="Mayjonade B."/>
            <person name="Legrand L."/>
            <person name="Gill N."/>
            <person name="Kane N.C."/>
            <person name="Bowers J.E."/>
            <person name="Hubner S."/>
            <person name="Bellec A."/>
            <person name="Berard A."/>
            <person name="Berges H."/>
            <person name="Blanchet N."/>
            <person name="Boniface M.C."/>
            <person name="Brunel D."/>
            <person name="Catrice O."/>
            <person name="Chaidir N."/>
            <person name="Claudel C."/>
            <person name="Donnadieu C."/>
            <person name="Faraut T."/>
            <person name="Fievet G."/>
            <person name="Helmstetter N."/>
            <person name="King M."/>
            <person name="Knapp S.J."/>
            <person name="Lai Z."/>
            <person name="Le Paslier M.C."/>
            <person name="Lippi Y."/>
            <person name="Lorenzon L."/>
            <person name="Mandel J.R."/>
            <person name="Marage G."/>
            <person name="Marchand G."/>
            <person name="Marquand E."/>
            <person name="Bret-Mestries E."/>
            <person name="Morien E."/>
            <person name="Nambeesan S."/>
            <person name="Nguyen T."/>
            <person name="Pegot-Espagnet P."/>
            <person name="Pouilly N."/>
            <person name="Raftis F."/>
            <person name="Sallet E."/>
            <person name="Schiex T."/>
            <person name="Thomas J."/>
            <person name="Vandecasteele C."/>
            <person name="Vares D."/>
            <person name="Vear F."/>
            <person name="Vautrin S."/>
            <person name="Crespi M."/>
            <person name="Mangin B."/>
            <person name="Burke J.M."/>
            <person name="Salse J."/>
            <person name="Munos S."/>
            <person name="Vincourt P."/>
            <person name="Rieseberg L.H."/>
            <person name="Langlade N.B."/>
        </authorList>
    </citation>
    <scope>NUCLEOTIDE SEQUENCE</scope>
    <source>
        <tissue evidence="1">Leaves</tissue>
    </source>
</reference>
<reference evidence="1" key="2">
    <citation type="submission" date="2020-06" db="EMBL/GenBank/DDBJ databases">
        <title>Helianthus annuus Genome sequencing and assembly Release 2.</title>
        <authorList>
            <person name="Gouzy J."/>
            <person name="Langlade N."/>
            <person name="Munos S."/>
        </authorList>
    </citation>
    <scope>NUCLEOTIDE SEQUENCE</scope>
    <source>
        <tissue evidence="1">Leaves</tissue>
    </source>
</reference>
<gene>
    <name evidence="1" type="ORF">HanXRQr2_Chr17g0826551</name>
</gene>
<keyword evidence="2" id="KW-1185">Reference proteome</keyword>
<dbReference type="Proteomes" id="UP000215914">
    <property type="component" value="Unassembled WGS sequence"/>
</dbReference>
<dbReference type="EMBL" id="MNCJ02000332">
    <property type="protein sequence ID" value="KAF5757427.1"/>
    <property type="molecule type" value="Genomic_DNA"/>
</dbReference>
<proteinExistence type="predicted"/>